<evidence type="ECO:0000313" key="1">
    <source>
        <dbReference type="EMBL" id="MBX74014.1"/>
    </source>
</evidence>
<dbReference type="EMBL" id="GGEC01093530">
    <property type="protein sequence ID" value="MBX74014.1"/>
    <property type="molecule type" value="Transcribed_RNA"/>
</dbReference>
<dbReference type="AlphaFoldDB" id="A0A2P2R4G8"/>
<proteinExistence type="predicted"/>
<reference evidence="1" key="1">
    <citation type="submission" date="2018-02" db="EMBL/GenBank/DDBJ databases">
        <title>Rhizophora mucronata_Transcriptome.</title>
        <authorList>
            <person name="Meera S.P."/>
            <person name="Sreeshan A."/>
            <person name="Augustine A."/>
        </authorList>
    </citation>
    <scope>NUCLEOTIDE SEQUENCE</scope>
    <source>
        <tissue evidence="1">Leaf</tissue>
    </source>
</reference>
<organism evidence="1">
    <name type="scientific">Rhizophora mucronata</name>
    <name type="common">Asiatic mangrove</name>
    <dbReference type="NCBI Taxonomy" id="61149"/>
    <lineage>
        <taxon>Eukaryota</taxon>
        <taxon>Viridiplantae</taxon>
        <taxon>Streptophyta</taxon>
        <taxon>Embryophyta</taxon>
        <taxon>Tracheophyta</taxon>
        <taxon>Spermatophyta</taxon>
        <taxon>Magnoliopsida</taxon>
        <taxon>eudicotyledons</taxon>
        <taxon>Gunneridae</taxon>
        <taxon>Pentapetalae</taxon>
        <taxon>rosids</taxon>
        <taxon>fabids</taxon>
        <taxon>Malpighiales</taxon>
        <taxon>Rhizophoraceae</taxon>
        <taxon>Rhizophora</taxon>
    </lineage>
</organism>
<protein>
    <submittedName>
        <fullName evidence="1">Uncharacterized protein</fullName>
    </submittedName>
</protein>
<accession>A0A2P2R4G8</accession>
<sequence>MHDTFNYLKPRENCRNVP</sequence>
<name>A0A2P2R4G8_RHIMU</name>